<dbReference type="OrthoDB" id="8891580at2759"/>
<dbReference type="Pfam" id="PF00619">
    <property type="entry name" value="CARD"/>
    <property type="match status" value="1"/>
</dbReference>
<gene>
    <name evidence="9" type="primary">LOC122133144</name>
</gene>
<dbReference type="PANTHER" id="PTHR46985">
    <property type="entry name" value="NACHT, LRR AND PYD DOMAINS-CONTAINING PROTEIN 1"/>
    <property type="match status" value="1"/>
</dbReference>
<dbReference type="GO" id="GO:0045087">
    <property type="term" value="P:innate immune response"/>
    <property type="evidence" value="ECO:0007669"/>
    <property type="project" value="UniProtKB-KW"/>
</dbReference>
<evidence type="ECO:0000313" key="8">
    <source>
        <dbReference type="Proteomes" id="UP000515152"/>
    </source>
</evidence>
<dbReference type="AlphaFoldDB" id="A0A8M1KL28"/>
<feature type="domain" description="FIIND" evidence="7">
    <location>
        <begin position="1"/>
        <end position="213"/>
    </location>
</feature>
<dbReference type="Pfam" id="PF13553">
    <property type="entry name" value="FIIND"/>
    <property type="match status" value="1"/>
</dbReference>
<dbReference type="Pfam" id="PF23679">
    <property type="entry name" value="UPA-FIIND"/>
    <property type="match status" value="1"/>
</dbReference>
<evidence type="ECO:0000256" key="2">
    <source>
        <dbReference type="ARBA" id="ARBA00022490"/>
    </source>
</evidence>
<evidence type="ECO:0000256" key="5">
    <source>
        <dbReference type="ARBA" id="ARBA00023198"/>
    </source>
</evidence>
<dbReference type="InterPro" id="IPR025307">
    <property type="entry name" value="FIIND_dom"/>
</dbReference>
<dbReference type="PANTHER" id="PTHR46985:SF2">
    <property type="entry name" value="APOPTOSIS-ASSOCIATED SPECK-LIKE PROTEIN CONTAINING A CARD"/>
    <property type="match status" value="1"/>
</dbReference>
<dbReference type="InterPro" id="IPR033516">
    <property type="entry name" value="CARD8/ASC/NALP1_CARD"/>
</dbReference>
<evidence type="ECO:0000259" key="7">
    <source>
        <dbReference type="PROSITE" id="PS51830"/>
    </source>
</evidence>
<accession>A0A8M1KL28</accession>
<evidence type="ECO:0000256" key="1">
    <source>
        <dbReference type="ARBA" id="ARBA00004514"/>
    </source>
</evidence>
<keyword evidence="3" id="KW-0399">Innate immunity</keyword>
<proteinExistence type="predicted"/>
<evidence type="ECO:0000256" key="3">
    <source>
        <dbReference type="ARBA" id="ARBA00022588"/>
    </source>
</evidence>
<dbReference type="GO" id="GO:0006954">
    <property type="term" value="P:inflammatory response"/>
    <property type="evidence" value="ECO:0007669"/>
    <property type="project" value="UniProtKB-KW"/>
</dbReference>
<evidence type="ECO:0000313" key="9">
    <source>
        <dbReference type="RefSeq" id="XP_042564577.1"/>
    </source>
</evidence>
<name>A0A8M1KL28_CLUHA</name>
<evidence type="ECO:0000256" key="4">
    <source>
        <dbReference type="ARBA" id="ARBA00022859"/>
    </source>
</evidence>
<dbReference type="Proteomes" id="UP000515152">
    <property type="component" value="Chromosome 9"/>
</dbReference>
<dbReference type="RefSeq" id="XP_042564577.1">
    <property type="nucleotide sequence ID" value="XM_042708643.1"/>
</dbReference>
<evidence type="ECO:0000259" key="6">
    <source>
        <dbReference type="PROSITE" id="PS50209"/>
    </source>
</evidence>
<keyword evidence="2" id="KW-0963">Cytoplasm</keyword>
<comment type="subcellular location">
    <subcellularLocation>
        <location evidence="1">Cytoplasm</location>
        <location evidence="1">Cytosol</location>
    </subcellularLocation>
</comment>
<dbReference type="GO" id="GO:0005829">
    <property type="term" value="C:cytosol"/>
    <property type="evidence" value="ECO:0007669"/>
    <property type="project" value="UniProtKB-SubCell"/>
</dbReference>
<dbReference type="GO" id="GO:0042981">
    <property type="term" value="P:regulation of apoptotic process"/>
    <property type="evidence" value="ECO:0007669"/>
    <property type="project" value="InterPro"/>
</dbReference>
<protein>
    <submittedName>
        <fullName evidence="9">NACHT, LRR and PYD domains-containing protein 1a allele 5-like</fullName>
    </submittedName>
</protein>
<sequence>MQSRPAGPLMDISLMSGELEEIHLPHFLCLGGCEASVRDAVRVLHGRDSGVCVEVCEMTRRHARLLHPSFSLFGLVYYLRDLLSPKVHCELLLFCTRPTPLTLHAYLVPKDPALIRDIHQEEKLEGVRIRKPGAVGPLPLETSVHVRTSCRSEIQPEVINLWPHSTANFCEVYMDQPEEGFDMKVISSQHTEPIWRAKIRRNDYLQPSRSPGQVGSQAAVRFVDEKRAELISRVTEVMPIADELLSQGVIVRETYSNIQAAPTSEDKMRVLYEGLHSAGAQGKLAFYRILQAQQRLLVEDLTEGQNSSQTVAPSVSHNQVQRDVNITTHIAVQPSPAVNTDRRSGNLNKSQSCWCCWQRK</sequence>
<reference evidence="9" key="1">
    <citation type="submission" date="2025-08" db="UniProtKB">
        <authorList>
            <consortium name="RefSeq"/>
        </authorList>
    </citation>
    <scope>IDENTIFICATION</scope>
</reference>
<dbReference type="PROSITE" id="PS51830">
    <property type="entry name" value="FIIND"/>
    <property type="match status" value="1"/>
</dbReference>
<organism evidence="8 9">
    <name type="scientific">Clupea harengus</name>
    <name type="common">Atlantic herring</name>
    <dbReference type="NCBI Taxonomy" id="7950"/>
    <lineage>
        <taxon>Eukaryota</taxon>
        <taxon>Metazoa</taxon>
        <taxon>Chordata</taxon>
        <taxon>Craniata</taxon>
        <taxon>Vertebrata</taxon>
        <taxon>Euteleostomi</taxon>
        <taxon>Actinopterygii</taxon>
        <taxon>Neopterygii</taxon>
        <taxon>Teleostei</taxon>
        <taxon>Clupei</taxon>
        <taxon>Clupeiformes</taxon>
        <taxon>Clupeoidei</taxon>
        <taxon>Clupeidae</taxon>
        <taxon>Clupea</taxon>
    </lineage>
</organism>
<feature type="domain" description="CARD" evidence="6">
    <location>
        <begin position="215"/>
        <end position="305"/>
    </location>
</feature>
<dbReference type="KEGG" id="char:122133144"/>
<dbReference type="CDD" id="cd08330">
    <property type="entry name" value="CARD_ASC_NALP1"/>
    <property type="match status" value="1"/>
</dbReference>
<keyword evidence="8" id="KW-1185">Reference proteome</keyword>
<dbReference type="InterPro" id="IPR001315">
    <property type="entry name" value="CARD"/>
</dbReference>
<keyword evidence="5" id="KW-0395">Inflammatory response</keyword>
<keyword evidence="4" id="KW-0391">Immunity</keyword>
<dbReference type="InterPro" id="IPR051249">
    <property type="entry name" value="NLRP_Inflammasome"/>
</dbReference>
<dbReference type="GeneID" id="122133144"/>
<dbReference type="PROSITE" id="PS50209">
    <property type="entry name" value="CARD"/>
    <property type="match status" value="1"/>
</dbReference>